<keyword evidence="9" id="KW-1185">Reference proteome</keyword>
<comment type="similarity">
    <text evidence="2">Belongs to the chromate ion transporter (CHR) (TC 2.A.51) family.</text>
</comment>
<dbReference type="Proteomes" id="UP000249377">
    <property type="component" value="Unassembled WGS sequence"/>
</dbReference>
<reference evidence="8 9" key="1">
    <citation type="submission" date="2018-06" db="EMBL/GenBank/DDBJ databases">
        <title>Noncontiguous genome sequence of Ruminococcaceae bacterium ASD2818.</title>
        <authorList>
            <person name="Chaplin A.V."/>
            <person name="Sokolova S.R."/>
            <person name="Kochetkova T.O."/>
            <person name="Goltsov A.Y."/>
            <person name="Trofimov D.Y."/>
            <person name="Efimov B.A."/>
        </authorList>
    </citation>
    <scope>NUCLEOTIDE SEQUENCE [LARGE SCALE GENOMIC DNA]</scope>
    <source>
        <strain evidence="8 9">ASD2818</strain>
    </source>
</reference>
<keyword evidence="3" id="KW-1003">Cell membrane</keyword>
<proteinExistence type="inferred from homology"/>
<protein>
    <submittedName>
        <fullName evidence="8">Chromate transporter</fullName>
    </submittedName>
</protein>
<evidence type="ECO:0000313" key="8">
    <source>
        <dbReference type="EMBL" id="RAQ25510.1"/>
    </source>
</evidence>
<dbReference type="PANTHER" id="PTHR43663">
    <property type="entry name" value="CHROMATE TRANSPORT PROTEIN-RELATED"/>
    <property type="match status" value="1"/>
</dbReference>
<gene>
    <name evidence="8" type="ORF">DPQ25_10840</name>
</gene>
<keyword evidence="6 7" id="KW-0472">Membrane</keyword>
<dbReference type="EMBL" id="QLYR01000008">
    <property type="protein sequence ID" value="RAQ25510.1"/>
    <property type="molecule type" value="Genomic_DNA"/>
</dbReference>
<evidence type="ECO:0000256" key="1">
    <source>
        <dbReference type="ARBA" id="ARBA00004651"/>
    </source>
</evidence>
<evidence type="ECO:0000256" key="5">
    <source>
        <dbReference type="ARBA" id="ARBA00022989"/>
    </source>
</evidence>
<feature type="transmembrane region" description="Helical" evidence="7">
    <location>
        <begin position="80"/>
        <end position="101"/>
    </location>
</feature>
<dbReference type="InterPro" id="IPR052518">
    <property type="entry name" value="CHR_Transporter"/>
</dbReference>
<dbReference type="GO" id="GO:0005886">
    <property type="term" value="C:plasma membrane"/>
    <property type="evidence" value="ECO:0007669"/>
    <property type="project" value="UniProtKB-SubCell"/>
</dbReference>
<accession>A0A328UD65</accession>
<evidence type="ECO:0000313" key="9">
    <source>
        <dbReference type="Proteomes" id="UP000249377"/>
    </source>
</evidence>
<dbReference type="Pfam" id="PF02417">
    <property type="entry name" value="Chromate_transp"/>
    <property type="match status" value="1"/>
</dbReference>
<sequence length="193" mass="21235">MRTQKKRLLYPWLFGVNLFISTFTFGGGYVVVPMIRKYYVEKKHLFSEEDLLNMAAVAQSTPGAIAMNLSALAGYRTAGVLGVLVSCTAAVLPPLVILSILSVCYQSFSSNEIVAKILLGMQAGVAAVIVELIIDMFRTIIREKSWLFTIMAPCAFAANFILQVNVAFILLACAALCLLRVYVRRWKGGNTLE</sequence>
<dbReference type="RefSeq" id="WP_112333202.1">
    <property type="nucleotide sequence ID" value="NZ_QLYR01000008.1"/>
</dbReference>
<feature type="transmembrane region" description="Helical" evidence="7">
    <location>
        <begin position="168"/>
        <end position="183"/>
    </location>
</feature>
<feature type="transmembrane region" description="Helical" evidence="7">
    <location>
        <begin position="52"/>
        <end position="73"/>
    </location>
</feature>
<dbReference type="InterPro" id="IPR003370">
    <property type="entry name" value="Chromate_transpt"/>
</dbReference>
<dbReference type="GO" id="GO:0015109">
    <property type="term" value="F:chromate transmembrane transporter activity"/>
    <property type="evidence" value="ECO:0007669"/>
    <property type="project" value="InterPro"/>
</dbReference>
<keyword evidence="4 7" id="KW-0812">Transmembrane</keyword>
<feature type="transmembrane region" description="Helical" evidence="7">
    <location>
        <begin position="113"/>
        <end position="134"/>
    </location>
</feature>
<dbReference type="AlphaFoldDB" id="A0A328UD65"/>
<dbReference type="PANTHER" id="PTHR43663:SF1">
    <property type="entry name" value="CHROMATE TRANSPORTER"/>
    <property type="match status" value="1"/>
</dbReference>
<name>A0A328UD65_9FIRM</name>
<evidence type="ECO:0000256" key="6">
    <source>
        <dbReference type="ARBA" id="ARBA00023136"/>
    </source>
</evidence>
<keyword evidence="5 7" id="KW-1133">Transmembrane helix</keyword>
<organism evidence="8 9">
    <name type="scientific">Hydrogeniiclostridium mannosilyticum</name>
    <dbReference type="NCBI Taxonomy" id="2764322"/>
    <lineage>
        <taxon>Bacteria</taxon>
        <taxon>Bacillati</taxon>
        <taxon>Bacillota</taxon>
        <taxon>Clostridia</taxon>
        <taxon>Eubacteriales</taxon>
        <taxon>Acutalibacteraceae</taxon>
        <taxon>Hydrogeniiclostridium</taxon>
    </lineage>
</organism>
<feature type="transmembrane region" description="Helical" evidence="7">
    <location>
        <begin position="12"/>
        <end position="32"/>
    </location>
</feature>
<comment type="subcellular location">
    <subcellularLocation>
        <location evidence="1">Cell membrane</location>
        <topology evidence="1">Multi-pass membrane protein</topology>
    </subcellularLocation>
</comment>
<evidence type="ECO:0000256" key="2">
    <source>
        <dbReference type="ARBA" id="ARBA00005262"/>
    </source>
</evidence>
<evidence type="ECO:0000256" key="4">
    <source>
        <dbReference type="ARBA" id="ARBA00022692"/>
    </source>
</evidence>
<evidence type="ECO:0000256" key="7">
    <source>
        <dbReference type="SAM" id="Phobius"/>
    </source>
</evidence>
<comment type="caution">
    <text evidence="8">The sequence shown here is derived from an EMBL/GenBank/DDBJ whole genome shotgun (WGS) entry which is preliminary data.</text>
</comment>
<evidence type="ECO:0000256" key="3">
    <source>
        <dbReference type="ARBA" id="ARBA00022475"/>
    </source>
</evidence>